<evidence type="ECO:0008006" key="3">
    <source>
        <dbReference type="Google" id="ProtNLM"/>
    </source>
</evidence>
<dbReference type="Proteomes" id="UP000310421">
    <property type="component" value="Unassembled WGS sequence"/>
</dbReference>
<proteinExistence type="predicted"/>
<comment type="caution">
    <text evidence="1">The sequence shown here is derived from an EMBL/GenBank/DDBJ whole genome shotgun (WGS) entry which is preliminary data.</text>
</comment>
<dbReference type="Pfam" id="PF07081">
    <property type="entry name" value="DUF1349"/>
    <property type="match status" value="1"/>
</dbReference>
<gene>
    <name evidence="1" type="ORF">D6D20_03101</name>
</gene>
<organism evidence="1 2">
    <name type="scientific">Aureobasidium pullulans</name>
    <name type="common">Black yeast</name>
    <name type="synonym">Pullularia pullulans</name>
    <dbReference type="NCBI Taxonomy" id="5580"/>
    <lineage>
        <taxon>Eukaryota</taxon>
        <taxon>Fungi</taxon>
        <taxon>Dikarya</taxon>
        <taxon>Ascomycota</taxon>
        <taxon>Pezizomycotina</taxon>
        <taxon>Dothideomycetes</taxon>
        <taxon>Dothideomycetidae</taxon>
        <taxon>Dothideales</taxon>
        <taxon>Saccotheciaceae</taxon>
        <taxon>Aureobasidium</taxon>
    </lineage>
</organism>
<name>A0A4S8ZDH7_AURPU</name>
<evidence type="ECO:0000313" key="2">
    <source>
        <dbReference type="Proteomes" id="UP000310421"/>
    </source>
</evidence>
<reference evidence="1 2" key="1">
    <citation type="submission" date="2018-10" db="EMBL/GenBank/DDBJ databases">
        <title>Fifty Aureobasidium pullulans genomes reveal a recombining polyextremotolerant generalist.</title>
        <authorList>
            <person name="Gostincar C."/>
            <person name="Turk M."/>
            <person name="Zajc J."/>
            <person name="Gunde-Cimerman N."/>
        </authorList>
    </citation>
    <scope>NUCLEOTIDE SEQUENCE [LARGE SCALE GENOMIC DNA]</scope>
    <source>
        <strain evidence="1 2">EXF-10751</strain>
    </source>
</reference>
<dbReference type="AlphaFoldDB" id="A0A4S8ZDH7"/>
<accession>A0A4S8ZDH7</accession>
<dbReference type="PANTHER" id="PTHR35332">
    <property type="entry name" value="REGULATION OF ENOLASE PROTEIN 1"/>
    <property type="match status" value="1"/>
</dbReference>
<sequence>MSRRLITTVYLNHFAMWATSVLLFLGLTAGVAPTYAMSHPKHISLPATIGSNTSSSAWKTLNHPEIHVKDHKSFSITTPPATDLWRPNAEPKSDNFTVPYVYREIKANKFTSIAVTVNADWKTRYDQGGIAIIFPGPKPLKWVKTGIEVENGAPQYGIVGTYAFSDWSLSPIQPQNATTARFIVERSGSEMWVYVLNDAKNPDAGRYPLREVTWAFLEGRAGDDVVLQVRVYAGKPTYSAISSTTYSAISSTEGLEVNFSDLVIV</sequence>
<dbReference type="EMBL" id="QZAN01000022">
    <property type="protein sequence ID" value="THW64176.1"/>
    <property type="molecule type" value="Genomic_DNA"/>
</dbReference>
<evidence type="ECO:0000313" key="1">
    <source>
        <dbReference type="EMBL" id="THW64176.1"/>
    </source>
</evidence>
<protein>
    <recommendedName>
        <fullName evidence="3">Concanavalin A-like lectin/glucanase</fullName>
    </recommendedName>
</protein>
<dbReference type="Gene3D" id="2.60.120.200">
    <property type="match status" value="1"/>
</dbReference>
<dbReference type="InterPro" id="IPR009784">
    <property type="entry name" value="DUF1349"/>
</dbReference>
<dbReference type="PANTHER" id="PTHR35332:SF2">
    <property type="entry name" value="REGULATION OF ENOLASE PROTEIN 1"/>
    <property type="match status" value="1"/>
</dbReference>